<evidence type="ECO:0000259" key="12">
    <source>
        <dbReference type="PROSITE" id="PS50893"/>
    </source>
</evidence>
<evidence type="ECO:0000256" key="2">
    <source>
        <dbReference type="ARBA" id="ARBA00005417"/>
    </source>
</evidence>
<dbReference type="GO" id="GO:0015421">
    <property type="term" value="F:ABC-type oligopeptide transporter activity"/>
    <property type="evidence" value="ECO:0007669"/>
    <property type="project" value="TreeGrafter"/>
</dbReference>
<keyword evidence="15" id="KW-1185">Reference proteome</keyword>
<dbReference type="PANTHER" id="PTHR43394:SF1">
    <property type="entry name" value="ATP-BINDING CASSETTE SUB-FAMILY B MEMBER 10, MITOCHONDRIAL"/>
    <property type="match status" value="1"/>
</dbReference>
<dbReference type="InterPro" id="IPR027417">
    <property type="entry name" value="P-loop_NTPase"/>
</dbReference>
<feature type="transmembrane region" description="Helical" evidence="11">
    <location>
        <begin position="159"/>
        <end position="176"/>
    </location>
</feature>
<dbReference type="PANTHER" id="PTHR43394">
    <property type="entry name" value="ATP-DEPENDENT PERMEASE MDL1, MITOCHONDRIAL"/>
    <property type="match status" value="1"/>
</dbReference>
<evidence type="ECO:0000256" key="6">
    <source>
        <dbReference type="ARBA" id="ARBA00022692"/>
    </source>
</evidence>
<dbReference type="GO" id="GO:0005886">
    <property type="term" value="C:plasma membrane"/>
    <property type="evidence" value="ECO:0007669"/>
    <property type="project" value="UniProtKB-SubCell"/>
</dbReference>
<dbReference type="FunFam" id="3.40.50.300:FF:000221">
    <property type="entry name" value="Multidrug ABC transporter ATP-binding protein"/>
    <property type="match status" value="1"/>
</dbReference>
<evidence type="ECO:0000256" key="1">
    <source>
        <dbReference type="ARBA" id="ARBA00004651"/>
    </source>
</evidence>
<evidence type="ECO:0000313" key="14">
    <source>
        <dbReference type="EMBL" id="MVA96823.1"/>
    </source>
</evidence>
<reference evidence="14 15" key="1">
    <citation type="submission" date="2019-12" db="EMBL/GenBank/DDBJ databases">
        <title>Nitratireductor arenosus sp. nov., Isolated from sea sand, Jeju island, South Korea.</title>
        <authorList>
            <person name="Kim W."/>
        </authorList>
    </citation>
    <scope>NUCLEOTIDE SEQUENCE [LARGE SCALE GENOMIC DNA]</scope>
    <source>
        <strain evidence="14 15">CAU 1489</strain>
    </source>
</reference>
<dbReference type="AlphaFoldDB" id="A0A844QFH5"/>
<comment type="similarity">
    <text evidence="2">Belongs to the ABC transporter superfamily.</text>
</comment>
<keyword evidence="6 11" id="KW-0812">Transmembrane</keyword>
<keyword evidence="9 11" id="KW-1133">Transmembrane helix</keyword>
<name>A0A844QFH5_9HYPH</name>
<dbReference type="Proteomes" id="UP000463224">
    <property type="component" value="Unassembled WGS sequence"/>
</dbReference>
<evidence type="ECO:0000256" key="7">
    <source>
        <dbReference type="ARBA" id="ARBA00022741"/>
    </source>
</evidence>
<evidence type="ECO:0000256" key="3">
    <source>
        <dbReference type="ARBA" id="ARBA00022448"/>
    </source>
</evidence>
<feature type="domain" description="ABC transmembrane type-1" evidence="13">
    <location>
        <begin position="22"/>
        <end position="304"/>
    </location>
</feature>
<dbReference type="InterPro" id="IPR011527">
    <property type="entry name" value="ABC1_TM_dom"/>
</dbReference>
<dbReference type="Gene3D" id="1.20.1560.10">
    <property type="entry name" value="ABC transporter type 1, transmembrane domain"/>
    <property type="match status" value="1"/>
</dbReference>
<protein>
    <submittedName>
        <fullName evidence="14">ATP-binding cassette domain-containing protein</fullName>
    </submittedName>
</protein>
<dbReference type="GO" id="GO:0005524">
    <property type="term" value="F:ATP binding"/>
    <property type="evidence" value="ECO:0007669"/>
    <property type="project" value="UniProtKB-KW"/>
</dbReference>
<dbReference type="SUPFAM" id="SSF52540">
    <property type="entry name" value="P-loop containing nucleoside triphosphate hydrolases"/>
    <property type="match status" value="1"/>
</dbReference>
<keyword evidence="5" id="KW-0762">Sugar transport</keyword>
<keyword evidence="3" id="KW-0813">Transport</keyword>
<evidence type="ECO:0000256" key="9">
    <source>
        <dbReference type="ARBA" id="ARBA00022989"/>
    </source>
</evidence>
<sequence length="583" mass="63865">MAVTRHISWLAGELWRRRSEFVAALVATAVSAGLYLLMPGWAATLVRSVFPSGETMALAWHLALGLAIFGAASVFTFVRVYLMTRLSQRITASVRMRIFTDILATAPRNLHALRGGELVSSFSNDLQVFQHAMTRVVASLIPAIILVVCFSVAMAWTNWRLFVCAIVLVSPLAWITSRFGRTLHAKAHLSQRQLATLVGRFEETVRGAKEIKSYCLEDQSIRQFEVLNRGALTVQIERDMMESLHPAAVAMAAALGISAMMFASAFMLSRGLISLGELTSFLVIVGLAYPSLQEGSHSIGQLIQLFAVLERFEVIMGLPRERDGTATPADAPLRGDIRFDKVRFLHQPGGFAFEDFDLTIPAGQRVAIVGPSGAGKSTLLDLLPRFLSPEAGRVVIDGTDVAAMRLADLRGSIGIVFQEPAIFESSLIDNIRLGDPDAPMEKVMQAAHAAHVDEFARRLPGGYDAPVAVRGLNLSLGQRQRIAIARAFLKDPPILMLDEPTSALDTVSEQLVRDAIERVSAGRTTLIVAHRISTVRGVDRIIVLDRGRIVEDGDHETLFGRGGLYRRLYREQMHEPEPGTVAE</sequence>
<feature type="transmembrane region" description="Helical" evidence="11">
    <location>
        <begin position="58"/>
        <end position="82"/>
    </location>
</feature>
<dbReference type="PROSITE" id="PS50893">
    <property type="entry name" value="ABC_TRANSPORTER_2"/>
    <property type="match status" value="1"/>
</dbReference>
<comment type="caution">
    <text evidence="14">The sequence shown here is derived from an EMBL/GenBank/DDBJ whole genome shotgun (WGS) entry which is preliminary data.</text>
</comment>
<dbReference type="InterPro" id="IPR036640">
    <property type="entry name" value="ABC1_TM_sf"/>
</dbReference>
<comment type="subcellular location">
    <subcellularLocation>
        <location evidence="1">Cell membrane</location>
        <topology evidence="1">Multi-pass membrane protein</topology>
    </subcellularLocation>
</comment>
<dbReference type="PROSITE" id="PS00211">
    <property type="entry name" value="ABC_TRANSPORTER_1"/>
    <property type="match status" value="1"/>
</dbReference>
<dbReference type="GO" id="GO:0016887">
    <property type="term" value="F:ATP hydrolysis activity"/>
    <property type="evidence" value="ECO:0007669"/>
    <property type="project" value="InterPro"/>
</dbReference>
<dbReference type="Gene3D" id="3.40.50.300">
    <property type="entry name" value="P-loop containing nucleotide triphosphate hydrolases"/>
    <property type="match status" value="1"/>
</dbReference>
<dbReference type="Pfam" id="PF00664">
    <property type="entry name" value="ABC_membrane"/>
    <property type="match status" value="1"/>
</dbReference>
<evidence type="ECO:0000313" key="15">
    <source>
        <dbReference type="Proteomes" id="UP000463224"/>
    </source>
</evidence>
<proteinExistence type="inferred from homology"/>
<feature type="transmembrane region" description="Helical" evidence="11">
    <location>
        <begin position="21"/>
        <end position="38"/>
    </location>
</feature>
<keyword evidence="7" id="KW-0547">Nucleotide-binding</keyword>
<keyword evidence="8 14" id="KW-0067">ATP-binding</keyword>
<dbReference type="EMBL" id="WPHG01000001">
    <property type="protein sequence ID" value="MVA96823.1"/>
    <property type="molecule type" value="Genomic_DNA"/>
</dbReference>
<dbReference type="RefSeq" id="WP_156711722.1">
    <property type="nucleotide sequence ID" value="NZ_WPHG01000001.1"/>
</dbReference>
<dbReference type="SMART" id="SM00382">
    <property type="entry name" value="AAA"/>
    <property type="match status" value="1"/>
</dbReference>
<evidence type="ECO:0000256" key="8">
    <source>
        <dbReference type="ARBA" id="ARBA00022840"/>
    </source>
</evidence>
<evidence type="ECO:0000256" key="10">
    <source>
        <dbReference type="ARBA" id="ARBA00023136"/>
    </source>
</evidence>
<keyword evidence="10 11" id="KW-0472">Membrane</keyword>
<dbReference type="SUPFAM" id="SSF90123">
    <property type="entry name" value="ABC transporter transmembrane region"/>
    <property type="match status" value="1"/>
</dbReference>
<accession>A0A844QFH5</accession>
<dbReference type="PROSITE" id="PS50929">
    <property type="entry name" value="ABC_TM1F"/>
    <property type="match status" value="1"/>
</dbReference>
<evidence type="ECO:0000256" key="5">
    <source>
        <dbReference type="ARBA" id="ARBA00022597"/>
    </source>
</evidence>
<feature type="transmembrane region" description="Helical" evidence="11">
    <location>
        <begin position="247"/>
        <end position="266"/>
    </location>
</feature>
<evidence type="ECO:0000256" key="4">
    <source>
        <dbReference type="ARBA" id="ARBA00022475"/>
    </source>
</evidence>
<evidence type="ECO:0000256" key="11">
    <source>
        <dbReference type="SAM" id="Phobius"/>
    </source>
</evidence>
<gene>
    <name evidence="14" type="ORF">GN330_06120</name>
</gene>
<dbReference type="InterPro" id="IPR003593">
    <property type="entry name" value="AAA+_ATPase"/>
</dbReference>
<dbReference type="InterPro" id="IPR017871">
    <property type="entry name" value="ABC_transporter-like_CS"/>
</dbReference>
<dbReference type="Pfam" id="PF00005">
    <property type="entry name" value="ABC_tran"/>
    <property type="match status" value="1"/>
</dbReference>
<dbReference type="InterPro" id="IPR039421">
    <property type="entry name" value="Type_1_exporter"/>
</dbReference>
<organism evidence="14 15">
    <name type="scientific">Nitratireductor arenosus</name>
    <dbReference type="NCBI Taxonomy" id="2682096"/>
    <lineage>
        <taxon>Bacteria</taxon>
        <taxon>Pseudomonadati</taxon>
        <taxon>Pseudomonadota</taxon>
        <taxon>Alphaproteobacteria</taxon>
        <taxon>Hyphomicrobiales</taxon>
        <taxon>Phyllobacteriaceae</taxon>
        <taxon>Nitratireductor</taxon>
    </lineage>
</organism>
<keyword evidence="4" id="KW-1003">Cell membrane</keyword>
<feature type="domain" description="ABC transporter" evidence="12">
    <location>
        <begin position="337"/>
        <end position="571"/>
    </location>
</feature>
<evidence type="ECO:0000259" key="13">
    <source>
        <dbReference type="PROSITE" id="PS50929"/>
    </source>
</evidence>
<feature type="transmembrane region" description="Helical" evidence="11">
    <location>
        <begin position="136"/>
        <end position="153"/>
    </location>
</feature>
<dbReference type="InterPro" id="IPR003439">
    <property type="entry name" value="ABC_transporter-like_ATP-bd"/>
</dbReference>